<dbReference type="GO" id="GO:0016491">
    <property type="term" value="F:oxidoreductase activity"/>
    <property type="evidence" value="ECO:0007669"/>
    <property type="project" value="UniProtKB-KW"/>
</dbReference>
<evidence type="ECO:0000313" key="8">
    <source>
        <dbReference type="EMBL" id="KAG9450746.1"/>
    </source>
</evidence>
<feature type="region of interest" description="Disordered" evidence="5">
    <location>
        <begin position="309"/>
        <end position="329"/>
    </location>
</feature>
<keyword evidence="2" id="KW-0479">Metal-binding</keyword>
<evidence type="ECO:0000256" key="1">
    <source>
        <dbReference type="ARBA" id="ARBA00008056"/>
    </source>
</evidence>
<dbReference type="PANTHER" id="PTHR10209">
    <property type="entry name" value="OXIDOREDUCTASE, 2OG-FE II OXYGENASE FAMILY PROTEIN"/>
    <property type="match status" value="1"/>
</dbReference>
<dbReference type="Pfam" id="PF14226">
    <property type="entry name" value="DIOX_N"/>
    <property type="match status" value="1"/>
</dbReference>
<dbReference type="GO" id="GO:0046872">
    <property type="term" value="F:metal ion binding"/>
    <property type="evidence" value="ECO:0007669"/>
    <property type="project" value="UniProtKB-KW"/>
</dbReference>
<keyword evidence="3" id="KW-0560">Oxidoreductase</keyword>
<evidence type="ECO:0000259" key="6">
    <source>
        <dbReference type="Pfam" id="PF03171"/>
    </source>
</evidence>
<proteinExistence type="inferred from homology"/>
<accession>A0AAV7ESB8</accession>
<sequence length="329" mass="36539">MKFSRKFIASLSQFYTNVSNCRDSPPRGRVRGRGHAQLVYSPETPTTESTIPIIDLSLLSSGSSSSSLNRRSQLLQDLDKACCQWGLFLVINHGVPEKQRNAMVKACLQISDPLEKERTAFVAAGNVENEPRPKNKACFINAAAPRERILFNKDYTQILTRVNFFEPPTKLPLSSFGEVSVDYCKSIKRLATALVRLISETECVQDGWYKKMLKKEPGNGGYHVLEANLYPPGEAESSETTTQFAVERPDQDQCHSSMGLLTVLMQNDVGGLEVLHNDKWVRVIQVPNSFVVIVGDHLEGGDGRWRGAEEEEEDLGVGGSRTEHVRVGG</sequence>
<feature type="domain" description="Isopenicillin N synthase-like Fe(2+) 2OG dioxygenase" evidence="6">
    <location>
        <begin position="249"/>
        <end position="298"/>
    </location>
</feature>
<reference evidence="8 9" key="1">
    <citation type="submission" date="2021-07" db="EMBL/GenBank/DDBJ databases">
        <title>The Aristolochia fimbriata genome: insights into angiosperm evolution, floral development and chemical biosynthesis.</title>
        <authorList>
            <person name="Jiao Y."/>
        </authorList>
    </citation>
    <scope>NUCLEOTIDE SEQUENCE [LARGE SCALE GENOMIC DNA]</scope>
    <source>
        <strain evidence="8">IBCAS-2021</strain>
        <tissue evidence="8">Leaf</tissue>
    </source>
</reference>
<evidence type="ECO:0000256" key="2">
    <source>
        <dbReference type="ARBA" id="ARBA00022723"/>
    </source>
</evidence>
<evidence type="ECO:0000256" key="3">
    <source>
        <dbReference type="ARBA" id="ARBA00023002"/>
    </source>
</evidence>
<gene>
    <name evidence="8" type="ORF">H6P81_010711</name>
</gene>
<dbReference type="InterPro" id="IPR026992">
    <property type="entry name" value="DIOX_N"/>
</dbReference>
<evidence type="ECO:0000259" key="7">
    <source>
        <dbReference type="Pfam" id="PF14226"/>
    </source>
</evidence>
<dbReference type="EMBL" id="JAINDJ010000004">
    <property type="protein sequence ID" value="KAG9450746.1"/>
    <property type="molecule type" value="Genomic_DNA"/>
</dbReference>
<dbReference type="InterPro" id="IPR044861">
    <property type="entry name" value="IPNS-like_FE2OG_OXY"/>
</dbReference>
<name>A0AAV7ESB8_ARIFI</name>
<protein>
    <submittedName>
        <fullName evidence="8">Uncharacterized protein</fullName>
    </submittedName>
</protein>
<keyword evidence="9" id="KW-1185">Reference proteome</keyword>
<organism evidence="8 9">
    <name type="scientific">Aristolochia fimbriata</name>
    <name type="common">White veined hardy Dutchman's pipe vine</name>
    <dbReference type="NCBI Taxonomy" id="158543"/>
    <lineage>
        <taxon>Eukaryota</taxon>
        <taxon>Viridiplantae</taxon>
        <taxon>Streptophyta</taxon>
        <taxon>Embryophyta</taxon>
        <taxon>Tracheophyta</taxon>
        <taxon>Spermatophyta</taxon>
        <taxon>Magnoliopsida</taxon>
        <taxon>Magnoliidae</taxon>
        <taxon>Piperales</taxon>
        <taxon>Aristolochiaceae</taxon>
        <taxon>Aristolochia</taxon>
    </lineage>
</organism>
<dbReference type="PRINTS" id="PR00682">
    <property type="entry name" value="IPNSYNTHASE"/>
</dbReference>
<comment type="caution">
    <text evidence="8">The sequence shown here is derived from an EMBL/GenBank/DDBJ whole genome shotgun (WGS) entry which is preliminary data.</text>
</comment>
<evidence type="ECO:0000256" key="5">
    <source>
        <dbReference type="SAM" id="MobiDB-lite"/>
    </source>
</evidence>
<dbReference type="Gene3D" id="2.60.120.330">
    <property type="entry name" value="B-lactam Antibiotic, Isopenicillin N Synthase, Chain"/>
    <property type="match status" value="1"/>
</dbReference>
<evidence type="ECO:0000256" key="4">
    <source>
        <dbReference type="ARBA" id="ARBA00023004"/>
    </source>
</evidence>
<dbReference type="InterPro" id="IPR027443">
    <property type="entry name" value="IPNS-like_sf"/>
</dbReference>
<evidence type="ECO:0000313" key="9">
    <source>
        <dbReference type="Proteomes" id="UP000825729"/>
    </source>
</evidence>
<dbReference type="Pfam" id="PF03171">
    <property type="entry name" value="2OG-FeII_Oxy"/>
    <property type="match status" value="1"/>
</dbReference>
<comment type="similarity">
    <text evidence="1">Belongs to the iron/ascorbate-dependent oxidoreductase family.</text>
</comment>
<dbReference type="Proteomes" id="UP000825729">
    <property type="component" value="Unassembled WGS sequence"/>
</dbReference>
<dbReference type="AlphaFoldDB" id="A0AAV7ESB8"/>
<dbReference type="PANTHER" id="PTHR10209:SF460">
    <property type="entry name" value="FE2OG DIOXYGENASE DOMAIN-CONTAINING PROTEIN"/>
    <property type="match status" value="1"/>
</dbReference>
<feature type="domain" description="Non-haem dioxygenase N-terminal" evidence="7">
    <location>
        <begin position="51"/>
        <end position="109"/>
    </location>
</feature>
<keyword evidence="4" id="KW-0408">Iron</keyword>
<dbReference type="SUPFAM" id="SSF51197">
    <property type="entry name" value="Clavaminate synthase-like"/>
    <property type="match status" value="1"/>
</dbReference>